<dbReference type="PANTHER" id="PTHR24369:SF210">
    <property type="entry name" value="CHAOPTIN-RELATED"/>
    <property type="match status" value="1"/>
</dbReference>
<keyword evidence="7" id="KW-1185">Reference proteome</keyword>
<dbReference type="InterPro" id="IPR001611">
    <property type="entry name" value="Leu-rich_rpt"/>
</dbReference>
<sequence length="496" mass="56633">MDLRALLFSIFILSDVNGQSDPKQLIGVVSSNDKNSAEVRQNLNTSIILPRTLQNLCTICSCDPNIVNCAQRNLTTFEDVQWPEKPIVEISFKKNKFVRIKPFPSVVIEKLILRQNQITTIDNCAFKKIINLTELDLSYNMLTTENLKPQVFEGRFSPEAYEPLSKLTYLNLAGNALHALDQDLFEHILSLKVLILNENPLKMIEGHTTLALSSLPYLEELDLSSCDLEELPIYIFYKPRYLKKLSLNGNRFTEIPKALARATALKVLNLDENPIKIIDRLNAFPLMPNLKELNLCCMPDLIEIGSESFAKLTNLEILRIQNCPLLKKIDENALKEEMALWPPLKILDLSDNALRYLPSQLVGRWDTLEELDLMNNEWSCDCDNQYLINYLLPHYGKQLMGEEVNELKCSMPEEYAKQNLTSLANKKLHCFDLYEAHSDKVGVLHIGVVVGLLFVILLSLAIIILYQRGYFIFCGSRGAATYSRAFYKRTSNDYDI</sequence>
<name>A0ABD2A627_VESSQ</name>
<evidence type="ECO:0000256" key="5">
    <source>
        <dbReference type="SAM" id="SignalP"/>
    </source>
</evidence>
<evidence type="ECO:0000256" key="1">
    <source>
        <dbReference type="ARBA" id="ARBA00022614"/>
    </source>
</evidence>
<dbReference type="InterPro" id="IPR003591">
    <property type="entry name" value="Leu-rich_rpt_typical-subtyp"/>
</dbReference>
<keyword evidence="3" id="KW-0677">Repeat</keyword>
<dbReference type="EMBL" id="JAUDFV010000154">
    <property type="protein sequence ID" value="KAL2715962.1"/>
    <property type="molecule type" value="Genomic_DNA"/>
</dbReference>
<dbReference type="InterPro" id="IPR050541">
    <property type="entry name" value="LRR_TM_domain-containing"/>
</dbReference>
<dbReference type="AlphaFoldDB" id="A0ABD2A627"/>
<evidence type="ECO:0000313" key="7">
    <source>
        <dbReference type="Proteomes" id="UP001607302"/>
    </source>
</evidence>
<dbReference type="Pfam" id="PF13855">
    <property type="entry name" value="LRR_8"/>
    <property type="match status" value="2"/>
</dbReference>
<dbReference type="SUPFAM" id="SSF52058">
    <property type="entry name" value="L domain-like"/>
    <property type="match status" value="1"/>
</dbReference>
<keyword evidence="2 5" id="KW-0732">Signal</keyword>
<dbReference type="Gene3D" id="3.80.10.10">
    <property type="entry name" value="Ribonuclease Inhibitor"/>
    <property type="match status" value="3"/>
</dbReference>
<feature type="chain" id="PRO_5044781901" evidence="5">
    <location>
        <begin position="19"/>
        <end position="496"/>
    </location>
</feature>
<dbReference type="InterPro" id="IPR032675">
    <property type="entry name" value="LRR_dom_sf"/>
</dbReference>
<dbReference type="SMART" id="SM00369">
    <property type="entry name" value="LRR_TYP"/>
    <property type="match status" value="8"/>
</dbReference>
<protein>
    <submittedName>
        <fullName evidence="6">Leucine-rich repeat neuronal protein 3-like</fullName>
    </submittedName>
</protein>
<evidence type="ECO:0000256" key="4">
    <source>
        <dbReference type="SAM" id="Phobius"/>
    </source>
</evidence>
<feature type="signal peptide" evidence="5">
    <location>
        <begin position="1"/>
        <end position="18"/>
    </location>
</feature>
<proteinExistence type="predicted"/>
<organism evidence="6 7">
    <name type="scientific">Vespula squamosa</name>
    <name type="common">Southern yellow jacket</name>
    <name type="synonym">Wasp</name>
    <dbReference type="NCBI Taxonomy" id="30214"/>
    <lineage>
        <taxon>Eukaryota</taxon>
        <taxon>Metazoa</taxon>
        <taxon>Ecdysozoa</taxon>
        <taxon>Arthropoda</taxon>
        <taxon>Hexapoda</taxon>
        <taxon>Insecta</taxon>
        <taxon>Pterygota</taxon>
        <taxon>Neoptera</taxon>
        <taxon>Endopterygota</taxon>
        <taxon>Hymenoptera</taxon>
        <taxon>Apocrita</taxon>
        <taxon>Aculeata</taxon>
        <taxon>Vespoidea</taxon>
        <taxon>Vespidae</taxon>
        <taxon>Vespinae</taxon>
        <taxon>Vespula</taxon>
    </lineage>
</organism>
<gene>
    <name evidence="6" type="ORF">V1478_013638</name>
</gene>
<keyword evidence="4" id="KW-0472">Membrane</keyword>
<reference evidence="6 7" key="1">
    <citation type="journal article" date="2024" name="Ann. Entomol. Soc. Am.">
        <title>Genomic analyses of the southern and eastern yellowjacket wasps (Hymenoptera: Vespidae) reveal evolutionary signatures of social life.</title>
        <authorList>
            <person name="Catto M.A."/>
            <person name="Caine P.B."/>
            <person name="Orr S.E."/>
            <person name="Hunt B.G."/>
            <person name="Goodisman M.A.D."/>
        </authorList>
    </citation>
    <scope>NUCLEOTIDE SEQUENCE [LARGE SCALE GENOMIC DNA]</scope>
    <source>
        <strain evidence="6">233</strain>
        <tissue evidence="6">Head and thorax</tissue>
    </source>
</reference>
<comment type="caution">
    <text evidence="6">The sequence shown here is derived from an EMBL/GenBank/DDBJ whole genome shotgun (WGS) entry which is preliminary data.</text>
</comment>
<keyword evidence="1" id="KW-0433">Leucine-rich repeat</keyword>
<evidence type="ECO:0000256" key="2">
    <source>
        <dbReference type="ARBA" id="ARBA00022729"/>
    </source>
</evidence>
<feature type="transmembrane region" description="Helical" evidence="4">
    <location>
        <begin position="443"/>
        <end position="466"/>
    </location>
</feature>
<evidence type="ECO:0000313" key="6">
    <source>
        <dbReference type="EMBL" id="KAL2715962.1"/>
    </source>
</evidence>
<keyword evidence="4" id="KW-0812">Transmembrane</keyword>
<dbReference type="Proteomes" id="UP001607302">
    <property type="component" value="Unassembled WGS sequence"/>
</dbReference>
<accession>A0ABD2A627</accession>
<dbReference type="PANTHER" id="PTHR24369">
    <property type="entry name" value="ANTIGEN BSP, PUTATIVE-RELATED"/>
    <property type="match status" value="1"/>
</dbReference>
<evidence type="ECO:0000256" key="3">
    <source>
        <dbReference type="ARBA" id="ARBA00022737"/>
    </source>
</evidence>
<keyword evidence="4" id="KW-1133">Transmembrane helix</keyword>